<dbReference type="InterPro" id="IPR036390">
    <property type="entry name" value="WH_DNA-bd_sf"/>
</dbReference>
<sequence>MAKYSNLYYTLHSMIKDGTLKSGDKLPSENELMAEYGISRDTVRKSLQLLLENGFITKIRGKGSFVTELMKFEFPVAGLISFKELSSSKVIGESKTKVISLRSCKGNPVIREKLGIGNDEEIWAVTRVRTIDGRRVILDKDHFLKSLVGKLTIEICEDSIYEYLENELGLKIGYAHKEIVIERATEEDEKNLDLMGFDVVAVVNTLVYLQNGTLLQYTQSRHCADKFRFVDIARRHP</sequence>
<feature type="domain" description="HTH gntR-type" evidence="6">
    <location>
        <begin position="1"/>
        <end position="69"/>
    </location>
</feature>
<evidence type="ECO:0000256" key="3">
    <source>
        <dbReference type="ARBA" id="ARBA00023125"/>
    </source>
</evidence>
<keyword evidence="3" id="KW-0238">DNA-binding</keyword>
<evidence type="ECO:0000256" key="5">
    <source>
        <dbReference type="NCBIfam" id="TIGR02404"/>
    </source>
</evidence>
<dbReference type="EMBL" id="AXUN02000057">
    <property type="protein sequence ID" value="ETA81866.1"/>
    <property type="molecule type" value="Genomic_DNA"/>
</dbReference>
<dbReference type="NCBIfam" id="TIGR02404">
    <property type="entry name" value="trehalos_R_Bsub"/>
    <property type="match status" value="1"/>
</dbReference>
<dbReference type="PRINTS" id="PR00035">
    <property type="entry name" value="HTHGNTR"/>
</dbReference>
<dbReference type="STRING" id="994573.T472_0204300"/>
<dbReference type="Gene3D" id="3.40.1410.10">
    <property type="entry name" value="Chorismate lyase-like"/>
    <property type="match status" value="1"/>
</dbReference>
<evidence type="ECO:0000313" key="7">
    <source>
        <dbReference type="EMBL" id="ETA81866.1"/>
    </source>
</evidence>
<evidence type="ECO:0000313" key="8">
    <source>
        <dbReference type="Proteomes" id="UP000017747"/>
    </source>
</evidence>
<keyword evidence="8" id="KW-1185">Reference proteome</keyword>
<dbReference type="InterPro" id="IPR036388">
    <property type="entry name" value="WH-like_DNA-bd_sf"/>
</dbReference>
<evidence type="ECO:0000256" key="1">
    <source>
        <dbReference type="ARBA" id="ARBA00022491"/>
    </source>
</evidence>
<dbReference type="AlphaFoldDB" id="V7I9C1"/>
<proteinExistence type="predicted"/>
<protein>
    <recommendedName>
        <fullName evidence="5">Trehalose operon repressor</fullName>
    </recommendedName>
</protein>
<dbReference type="Gene3D" id="1.10.10.10">
    <property type="entry name" value="Winged helix-like DNA-binding domain superfamily/Winged helix DNA-binding domain"/>
    <property type="match status" value="1"/>
</dbReference>
<dbReference type="GO" id="GO:0003677">
    <property type="term" value="F:DNA binding"/>
    <property type="evidence" value="ECO:0007669"/>
    <property type="project" value="UniProtKB-UniRule"/>
</dbReference>
<reference evidence="7 8" key="1">
    <citation type="journal article" date="2014" name="Genome Announc.">
        <title>Genome Sequence of Youngiibacter fragilis, the Type Strain of the Genus Youngiibacter.</title>
        <authorList>
            <person name="Wawrik C.B."/>
            <person name="Callaghan A.V."/>
            <person name="Stamps B.W."/>
            <person name="Wawrik B."/>
        </authorList>
    </citation>
    <scope>NUCLEOTIDE SEQUENCE [LARGE SCALE GENOMIC DNA]</scope>
    <source>
        <strain evidence="7 8">232.1</strain>
    </source>
</reference>
<dbReference type="Proteomes" id="UP000017747">
    <property type="component" value="Unassembled WGS sequence"/>
</dbReference>
<dbReference type="InterPro" id="IPR050679">
    <property type="entry name" value="Bact_HTH_transcr_reg"/>
</dbReference>
<dbReference type="SUPFAM" id="SSF46785">
    <property type="entry name" value="Winged helix' DNA-binding domain"/>
    <property type="match status" value="1"/>
</dbReference>
<dbReference type="RefSeq" id="WP_023386437.1">
    <property type="nucleotide sequence ID" value="NZ_AXUN02000057.1"/>
</dbReference>
<dbReference type="eggNOG" id="COG2188">
    <property type="taxonomic scope" value="Bacteria"/>
</dbReference>
<accession>V7I9C1</accession>
<dbReference type="OrthoDB" id="9816541at2"/>
<dbReference type="Pfam" id="PF07702">
    <property type="entry name" value="UTRA"/>
    <property type="match status" value="1"/>
</dbReference>
<comment type="caution">
    <text evidence="7">The sequence shown here is derived from an EMBL/GenBank/DDBJ whole genome shotgun (WGS) entry which is preliminary data.</text>
</comment>
<dbReference type="FunFam" id="3.40.1410.10:FF:000008">
    <property type="entry name" value="Transcriptional regulator, GntR family"/>
    <property type="match status" value="1"/>
</dbReference>
<organism evidence="7 8">
    <name type="scientific">Youngiibacter fragilis 232.1</name>
    <dbReference type="NCBI Taxonomy" id="994573"/>
    <lineage>
        <taxon>Bacteria</taxon>
        <taxon>Bacillati</taxon>
        <taxon>Bacillota</taxon>
        <taxon>Clostridia</taxon>
        <taxon>Eubacteriales</taxon>
        <taxon>Clostridiaceae</taxon>
        <taxon>Youngiibacter</taxon>
    </lineage>
</organism>
<dbReference type="PATRIC" id="fig|994573.3.peg.807"/>
<evidence type="ECO:0000256" key="4">
    <source>
        <dbReference type="ARBA" id="ARBA00023163"/>
    </source>
</evidence>
<name>V7I9C1_9CLOT</name>
<keyword evidence="2" id="KW-0805">Transcription regulation</keyword>
<dbReference type="SUPFAM" id="SSF64288">
    <property type="entry name" value="Chorismate lyase-like"/>
    <property type="match status" value="1"/>
</dbReference>
<dbReference type="GO" id="GO:0045892">
    <property type="term" value="P:negative regulation of DNA-templated transcription"/>
    <property type="evidence" value="ECO:0007669"/>
    <property type="project" value="TreeGrafter"/>
</dbReference>
<dbReference type="InterPro" id="IPR000524">
    <property type="entry name" value="Tscrpt_reg_HTH_GntR"/>
</dbReference>
<dbReference type="GO" id="GO:0003700">
    <property type="term" value="F:DNA-binding transcription factor activity"/>
    <property type="evidence" value="ECO:0007669"/>
    <property type="project" value="UniProtKB-UniRule"/>
</dbReference>
<dbReference type="CDD" id="cd07377">
    <property type="entry name" value="WHTH_GntR"/>
    <property type="match status" value="1"/>
</dbReference>
<evidence type="ECO:0000256" key="2">
    <source>
        <dbReference type="ARBA" id="ARBA00023015"/>
    </source>
</evidence>
<dbReference type="InterPro" id="IPR028978">
    <property type="entry name" value="Chorismate_lyase_/UTRA_dom_sf"/>
</dbReference>
<keyword evidence="4" id="KW-0804">Transcription</keyword>
<dbReference type="PANTHER" id="PTHR44846">
    <property type="entry name" value="MANNOSYL-D-GLYCERATE TRANSPORT/METABOLISM SYSTEM REPRESSOR MNGR-RELATED"/>
    <property type="match status" value="1"/>
</dbReference>
<keyword evidence="1" id="KW-0678">Repressor</keyword>
<evidence type="ECO:0000259" key="6">
    <source>
        <dbReference type="PROSITE" id="PS50949"/>
    </source>
</evidence>
<dbReference type="InterPro" id="IPR011663">
    <property type="entry name" value="UTRA"/>
</dbReference>
<dbReference type="SMART" id="SM00345">
    <property type="entry name" value="HTH_GNTR"/>
    <property type="match status" value="1"/>
</dbReference>
<dbReference type="Pfam" id="PF00392">
    <property type="entry name" value="GntR"/>
    <property type="match status" value="1"/>
</dbReference>
<dbReference type="InterPro" id="IPR012770">
    <property type="entry name" value="TreR"/>
</dbReference>
<dbReference type="PROSITE" id="PS50949">
    <property type="entry name" value="HTH_GNTR"/>
    <property type="match status" value="1"/>
</dbReference>
<gene>
    <name evidence="7" type="ORF">T472_0204300</name>
</gene>
<dbReference type="PANTHER" id="PTHR44846:SF12">
    <property type="entry name" value="HTH-TYPE TRANSCRIPTIONAL REGULATOR TRER"/>
    <property type="match status" value="1"/>
</dbReference>
<dbReference type="SMART" id="SM00866">
    <property type="entry name" value="UTRA"/>
    <property type="match status" value="1"/>
</dbReference>